<keyword evidence="3" id="KW-1185">Reference proteome</keyword>
<reference evidence="2" key="1">
    <citation type="submission" date="2022-06" db="EMBL/GenBank/DDBJ databases">
        <title>Complete genome sequences of two strains of the flax pathogen Septoria linicola.</title>
        <authorList>
            <person name="Lapalu N."/>
            <person name="Simon A."/>
            <person name="Demenou B."/>
            <person name="Paumier D."/>
            <person name="Guillot M.-P."/>
            <person name="Gout L."/>
            <person name="Valade R."/>
        </authorList>
    </citation>
    <scope>NUCLEOTIDE SEQUENCE</scope>
    <source>
        <strain evidence="2">SE15195</strain>
    </source>
</reference>
<sequence length="78" mass="8850">MGLIDKIRAKMEIRRLEQRYTRREKRSTYVSGAQYVDGEYVYNQSTGNSSNSSSSFGSNNQSFVPANGKGNRMSRLFA</sequence>
<proteinExistence type="predicted"/>
<feature type="compositionally biased region" description="Low complexity" evidence="1">
    <location>
        <begin position="43"/>
        <end position="63"/>
    </location>
</feature>
<dbReference type="OrthoDB" id="5285218at2759"/>
<name>A0A9Q9B4T9_9PEZI</name>
<evidence type="ECO:0000256" key="1">
    <source>
        <dbReference type="SAM" id="MobiDB-lite"/>
    </source>
</evidence>
<evidence type="ECO:0000313" key="2">
    <source>
        <dbReference type="EMBL" id="USW56351.1"/>
    </source>
</evidence>
<dbReference type="EMBL" id="CP099425">
    <property type="protein sequence ID" value="USW56351.1"/>
    <property type="molecule type" value="Genomic_DNA"/>
</dbReference>
<dbReference type="Proteomes" id="UP001056384">
    <property type="component" value="Chromosome 8"/>
</dbReference>
<organism evidence="2 3">
    <name type="scientific">Septoria linicola</name>
    <dbReference type="NCBI Taxonomy" id="215465"/>
    <lineage>
        <taxon>Eukaryota</taxon>
        <taxon>Fungi</taxon>
        <taxon>Dikarya</taxon>
        <taxon>Ascomycota</taxon>
        <taxon>Pezizomycotina</taxon>
        <taxon>Dothideomycetes</taxon>
        <taxon>Dothideomycetidae</taxon>
        <taxon>Mycosphaerellales</taxon>
        <taxon>Mycosphaerellaceae</taxon>
        <taxon>Septoria</taxon>
    </lineage>
</organism>
<feature type="region of interest" description="Disordered" evidence="1">
    <location>
        <begin position="42"/>
        <end position="78"/>
    </location>
</feature>
<protein>
    <submittedName>
        <fullName evidence="2">Uncharacterized protein</fullName>
    </submittedName>
</protein>
<gene>
    <name evidence="2" type="ORF">Slin15195_G096700</name>
</gene>
<accession>A0A9Q9B4T9</accession>
<evidence type="ECO:0000313" key="3">
    <source>
        <dbReference type="Proteomes" id="UP001056384"/>
    </source>
</evidence>
<dbReference type="AlphaFoldDB" id="A0A9Q9B4T9"/>